<accession>A0A7W3MUX9</accession>
<organism evidence="2 3">
    <name type="scientific">Thermomonospora cellulosilytica</name>
    <dbReference type="NCBI Taxonomy" id="1411118"/>
    <lineage>
        <taxon>Bacteria</taxon>
        <taxon>Bacillati</taxon>
        <taxon>Actinomycetota</taxon>
        <taxon>Actinomycetes</taxon>
        <taxon>Streptosporangiales</taxon>
        <taxon>Thermomonosporaceae</taxon>
        <taxon>Thermomonospora</taxon>
    </lineage>
</organism>
<dbReference type="InterPro" id="IPR036291">
    <property type="entry name" value="NAD(P)-bd_dom_sf"/>
</dbReference>
<comment type="caution">
    <text evidence="2">The sequence shown here is derived from an EMBL/GenBank/DDBJ whole genome shotgun (WGS) entry which is preliminary data.</text>
</comment>
<reference evidence="2 3" key="1">
    <citation type="submission" date="2020-08" db="EMBL/GenBank/DDBJ databases">
        <title>Sequencing the genomes of 1000 actinobacteria strains.</title>
        <authorList>
            <person name="Klenk H.-P."/>
        </authorList>
    </citation>
    <scope>NUCLEOTIDE SEQUENCE [LARGE SCALE GENOMIC DNA]</scope>
    <source>
        <strain evidence="2 3">DSM 45823</strain>
    </source>
</reference>
<dbReference type="Proteomes" id="UP000539313">
    <property type="component" value="Unassembled WGS sequence"/>
</dbReference>
<proteinExistence type="predicted"/>
<dbReference type="AlphaFoldDB" id="A0A7W3MUX9"/>
<dbReference type="EMBL" id="JACJII010000001">
    <property type="protein sequence ID" value="MBA9002331.1"/>
    <property type="molecule type" value="Genomic_DNA"/>
</dbReference>
<evidence type="ECO:0000313" key="2">
    <source>
        <dbReference type="EMBL" id="MBA9002331.1"/>
    </source>
</evidence>
<protein>
    <submittedName>
        <fullName evidence="2">Uncharacterized protein YbjT (DUF2867 family)</fullName>
    </submittedName>
</protein>
<dbReference type="InterPro" id="IPR051604">
    <property type="entry name" value="Ergot_Alk_Oxidoreductase"/>
</dbReference>
<dbReference type="SUPFAM" id="SSF51735">
    <property type="entry name" value="NAD(P)-binding Rossmann-fold domains"/>
    <property type="match status" value="1"/>
</dbReference>
<evidence type="ECO:0000313" key="3">
    <source>
        <dbReference type="Proteomes" id="UP000539313"/>
    </source>
</evidence>
<name>A0A7W3MUX9_9ACTN</name>
<dbReference type="PANTHER" id="PTHR43162:SF1">
    <property type="entry name" value="PRESTALK A DIFFERENTIATION PROTEIN A"/>
    <property type="match status" value="1"/>
</dbReference>
<dbReference type="PANTHER" id="PTHR43162">
    <property type="match status" value="1"/>
</dbReference>
<dbReference type="Gene3D" id="3.40.50.720">
    <property type="entry name" value="NAD(P)-binding Rossmann-like Domain"/>
    <property type="match status" value="1"/>
</dbReference>
<feature type="domain" description="NmrA-like" evidence="1">
    <location>
        <begin position="6"/>
        <end position="245"/>
    </location>
</feature>
<sequence>MTEQNTIVLVTGATGNVGRHVVSLLIENGVRTRALTRRPEIAGLPDGVEVVGGDLTDPASWEAALDGVGAVFLLWPSFTAEGAAPVVDAVAERVPRIVYLSSSVVQDDRAAPGDGGVWGEIERLVERSGAEWTFLRAGGFAANTLEWADQIKTGDVVRAPYGKAARSLIHEADIAAVAVRALTENGHAGRKYVLTGPEAITQEEQVRIIGETIGRPLRWEEQPLEEAREEVAAFMGEAGAEQALAYWATLVDHPEPVTMTVEKVTGRPARTFREWARDHAADFRPSRDAANGHAVR</sequence>
<keyword evidence="3" id="KW-1185">Reference proteome</keyword>
<evidence type="ECO:0000259" key="1">
    <source>
        <dbReference type="Pfam" id="PF05368"/>
    </source>
</evidence>
<gene>
    <name evidence="2" type="ORF">HNR21_001213</name>
</gene>
<dbReference type="InterPro" id="IPR008030">
    <property type="entry name" value="NmrA-like"/>
</dbReference>
<dbReference type="RefSeq" id="WP_182704396.1">
    <property type="nucleotide sequence ID" value="NZ_JACJII010000001.1"/>
</dbReference>
<dbReference type="Pfam" id="PF05368">
    <property type="entry name" value="NmrA"/>
    <property type="match status" value="1"/>
</dbReference>